<organism evidence="3 4">
    <name type="scientific">Rhinopomastus cyanomelas</name>
    <name type="common">Common scimitarbill</name>
    <dbReference type="NCBI Taxonomy" id="113115"/>
    <lineage>
        <taxon>Eukaryota</taxon>
        <taxon>Metazoa</taxon>
        <taxon>Chordata</taxon>
        <taxon>Craniata</taxon>
        <taxon>Vertebrata</taxon>
        <taxon>Euteleostomi</taxon>
        <taxon>Archelosauria</taxon>
        <taxon>Archosauria</taxon>
        <taxon>Dinosauria</taxon>
        <taxon>Saurischia</taxon>
        <taxon>Theropoda</taxon>
        <taxon>Coelurosauria</taxon>
        <taxon>Aves</taxon>
        <taxon>Neognathae</taxon>
        <taxon>Neoaves</taxon>
        <taxon>Telluraves</taxon>
        <taxon>Coraciimorphae</taxon>
        <taxon>Bucerotiformes</taxon>
        <taxon>Rhinopomastidae</taxon>
        <taxon>Rhinopomastus</taxon>
    </lineage>
</organism>
<feature type="non-terminal residue" evidence="3">
    <location>
        <position position="299"/>
    </location>
</feature>
<gene>
    <name evidence="3" type="primary">Esyt1</name>
    <name evidence="3" type="ORF">RHICYA_R15653</name>
</gene>
<dbReference type="GO" id="GO:0005789">
    <property type="term" value="C:endoplasmic reticulum membrane"/>
    <property type="evidence" value="ECO:0007669"/>
    <property type="project" value="TreeGrafter"/>
</dbReference>
<reference evidence="3 4" key="1">
    <citation type="submission" date="2019-09" db="EMBL/GenBank/DDBJ databases">
        <title>Bird 10,000 Genomes (B10K) Project - Family phase.</title>
        <authorList>
            <person name="Zhang G."/>
        </authorList>
    </citation>
    <scope>NUCLEOTIDE SEQUENCE [LARGE SCALE GENOMIC DNA]</scope>
    <source>
        <strain evidence="3">B10K-DU-002-35</strain>
        <tissue evidence="3">Muscle</tissue>
    </source>
</reference>
<evidence type="ECO:0000313" key="4">
    <source>
        <dbReference type="Proteomes" id="UP000565785"/>
    </source>
</evidence>
<evidence type="ECO:0000313" key="3">
    <source>
        <dbReference type="EMBL" id="NXN96924.1"/>
    </source>
</evidence>
<dbReference type="SMART" id="SM00239">
    <property type="entry name" value="C2"/>
    <property type="match status" value="2"/>
</dbReference>
<name>A0A7L1NAR5_RHICY</name>
<dbReference type="Gene3D" id="2.60.40.150">
    <property type="entry name" value="C2 domain"/>
    <property type="match status" value="2"/>
</dbReference>
<feature type="region of interest" description="Disordered" evidence="1">
    <location>
        <begin position="223"/>
        <end position="242"/>
    </location>
</feature>
<accession>A0A7L1NAR5</accession>
<dbReference type="PROSITE" id="PS50004">
    <property type="entry name" value="C2"/>
    <property type="match status" value="2"/>
</dbReference>
<dbReference type="InterPro" id="IPR035892">
    <property type="entry name" value="C2_domain_sf"/>
</dbReference>
<keyword evidence="4" id="KW-1185">Reference proteome</keyword>
<comment type="caution">
    <text evidence="3">The sequence shown here is derived from an EMBL/GenBank/DDBJ whole genome shotgun (WGS) entry which is preliminary data.</text>
</comment>
<dbReference type="OrthoDB" id="1029639at2759"/>
<feature type="domain" description="C2" evidence="2">
    <location>
        <begin position="1"/>
        <end position="129"/>
    </location>
</feature>
<sequence length="299" mass="32492">QVLHINTLLQPPHNPQLSAALLSVFVDRAADLPVRRALWGGPQGVRGGLSPSLSCPQTCAPSTDPVWDEGFSFLIKRPQSEALELQVKDEGGQSLGALSLPLPQLLASEGLALDGWFPLAGGGPSTQILLRVQLGVSVSLPTPLGTPWLSPSTAGGPGWGWGTDLLPCSSPPEAAEGPLGVLQLTLWYHRDQQKLVAIAHCCRKLRPLSKELPDPYLSLLLQPDRGRSTKRKTDPQKKTLNPDFNERFEWDLTPEEVSRCSLEVQVKSRVSFVSREKEVLGKLHLDLAQVDLSNGGTHW</sequence>
<dbReference type="InterPro" id="IPR051634">
    <property type="entry name" value="Extended_Synaptotagmin"/>
</dbReference>
<dbReference type="PANTHER" id="PTHR45761:SF3">
    <property type="entry name" value="EXTENDED SYNAPTOTAGMIN-1"/>
    <property type="match status" value="1"/>
</dbReference>
<dbReference type="Proteomes" id="UP000565785">
    <property type="component" value="Unassembled WGS sequence"/>
</dbReference>
<dbReference type="AlphaFoldDB" id="A0A7L1NAR5"/>
<dbReference type="EMBL" id="VXBP01004631">
    <property type="protein sequence ID" value="NXN96924.1"/>
    <property type="molecule type" value="Genomic_DNA"/>
</dbReference>
<dbReference type="GO" id="GO:0005509">
    <property type="term" value="F:calcium ion binding"/>
    <property type="evidence" value="ECO:0007669"/>
    <property type="project" value="TreeGrafter"/>
</dbReference>
<dbReference type="InterPro" id="IPR000008">
    <property type="entry name" value="C2_dom"/>
</dbReference>
<dbReference type="PANTHER" id="PTHR45761">
    <property type="entry name" value="EXTENDED SYNAPTOTAGMIN-LIKE PROTEIN 2, ISOFORM C"/>
    <property type="match status" value="1"/>
</dbReference>
<dbReference type="GO" id="GO:0031210">
    <property type="term" value="F:phosphatidylcholine binding"/>
    <property type="evidence" value="ECO:0007669"/>
    <property type="project" value="TreeGrafter"/>
</dbReference>
<dbReference type="SUPFAM" id="SSF49562">
    <property type="entry name" value="C2 domain (Calcium/lipid-binding domain, CaLB)"/>
    <property type="match status" value="2"/>
</dbReference>
<feature type="compositionally biased region" description="Basic and acidic residues" evidence="1">
    <location>
        <begin position="224"/>
        <end position="237"/>
    </location>
</feature>
<proteinExistence type="predicted"/>
<protein>
    <submittedName>
        <fullName evidence="3">ESYT1 protein</fullName>
    </submittedName>
</protein>
<dbReference type="GO" id="GO:0005544">
    <property type="term" value="F:calcium-dependent phospholipid binding"/>
    <property type="evidence" value="ECO:0007669"/>
    <property type="project" value="TreeGrafter"/>
</dbReference>
<evidence type="ECO:0000259" key="2">
    <source>
        <dbReference type="PROSITE" id="PS50004"/>
    </source>
</evidence>
<evidence type="ECO:0000256" key="1">
    <source>
        <dbReference type="SAM" id="MobiDB-lite"/>
    </source>
</evidence>
<feature type="domain" description="C2" evidence="2">
    <location>
        <begin position="178"/>
        <end position="299"/>
    </location>
</feature>
<dbReference type="Pfam" id="PF00168">
    <property type="entry name" value="C2"/>
    <property type="match status" value="2"/>
</dbReference>
<dbReference type="GO" id="GO:0008429">
    <property type="term" value="F:phosphatidylethanolamine binding"/>
    <property type="evidence" value="ECO:0007669"/>
    <property type="project" value="TreeGrafter"/>
</dbReference>
<feature type="non-terminal residue" evidence="3">
    <location>
        <position position="1"/>
    </location>
</feature>
<dbReference type="GO" id="GO:0035091">
    <property type="term" value="F:phosphatidylinositol binding"/>
    <property type="evidence" value="ECO:0007669"/>
    <property type="project" value="TreeGrafter"/>
</dbReference>